<reference evidence="2 3" key="1">
    <citation type="submission" date="2016-04" db="EMBL/GenBank/DDBJ databases">
        <title>Complete genome sequence of Thermococcus pacificus type strain P4.</title>
        <authorList>
            <person name="Oger P.M."/>
        </authorList>
    </citation>
    <scope>NUCLEOTIDE SEQUENCE [LARGE SCALE GENOMIC DNA]</scope>
    <source>
        <strain evidence="2 3">P-4</strain>
    </source>
</reference>
<dbReference type="Proteomes" id="UP000197418">
    <property type="component" value="Chromosome"/>
</dbReference>
<evidence type="ECO:0000313" key="2">
    <source>
        <dbReference type="EMBL" id="ASJ06781.1"/>
    </source>
</evidence>
<dbReference type="InterPro" id="IPR001109">
    <property type="entry name" value="Hydrogenase_HupF/HypC"/>
</dbReference>
<dbReference type="Gene3D" id="2.30.30.140">
    <property type="match status" value="1"/>
</dbReference>
<dbReference type="EMBL" id="CP015102">
    <property type="protein sequence ID" value="ASJ06781.1"/>
    <property type="molecule type" value="Genomic_DNA"/>
</dbReference>
<accession>A0A218P7L5</accession>
<comment type="similarity">
    <text evidence="1">Belongs to the HupF/HypC family.</text>
</comment>
<dbReference type="SUPFAM" id="SSF159127">
    <property type="entry name" value="HupF/HypC-like"/>
    <property type="match status" value="1"/>
</dbReference>
<dbReference type="PROSITE" id="PS01097">
    <property type="entry name" value="HUPF_HYPC"/>
    <property type="match status" value="1"/>
</dbReference>
<dbReference type="FunFam" id="2.30.30.140:FF:000022">
    <property type="entry name" value="Hydrogenase assembly chaperone HybG"/>
    <property type="match status" value="1"/>
</dbReference>
<dbReference type="RefSeq" id="WP_088854032.1">
    <property type="nucleotide sequence ID" value="NZ_CP015102.1"/>
</dbReference>
<dbReference type="InterPro" id="IPR019812">
    <property type="entry name" value="Hydgase_assmbl_chp_CS"/>
</dbReference>
<organism evidence="2 3">
    <name type="scientific">Thermococcus pacificus</name>
    <dbReference type="NCBI Taxonomy" id="71998"/>
    <lineage>
        <taxon>Archaea</taxon>
        <taxon>Methanobacteriati</taxon>
        <taxon>Methanobacteriota</taxon>
        <taxon>Thermococci</taxon>
        <taxon>Thermococcales</taxon>
        <taxon>Thermococcaceae</taxon>
        <taxon>Thermococcus</taxon>
    </lineage>
</organism>
<evidence type="ECO:0000313" key="3">
    <source>
        <dbReference type="Proteomes" id="UP000197418"/>
    </source>
</evidence>
<dbReference type="PRINTS" id="PR00445">
    <property type="entry name" value="HUPFHYPC"/>
</dbReference>
<name>A0A218P7L5_9EURY</name>
<dbReference type="PANTHER" id="PTHR35177">
    <property type="entry name" value="HYDROGENASE MATURATION FACTOR HYBG"/>
    <property type="match status" value="1"/>
</dbReference>
<dbReference type="GeneID" id="33315672"/>
<keyword evidence="3" id="KW-1185">Reference proteome</keyword>
<dbReference type="NCBIfam" id="TIGR00074">
    <property type="entry name" value="hypC_hupF"/>
    <property type="match status" value="1"/>
</dbReference>
<dbReference type="OrthoDB" id="43695at2157"/>
<dbReference type="AlphaFoldDB" id="A0A218P7L5"/>
<protein>
    <submittedName>
        <fullName evidence="2">Hydrogenase</fullName>
    </submittedName>
</protein>
<dbReference type="PANTHER" id="PTHR35177:SF2">
    <property type="entry name" value="HYDROGENASE MATURATION FACTOR HYBG"/>
    <property type="match status" value="1"/>
</dbReference>
<dbReference type="Pfam" id="PF01455">
    <property type="entry name" value="HupF_HypC"/>
    <property type="match status" value="1"/>
</dbReference>
<sequence>MCLAVPGRIIEIEGKTAVVDFGGVKREVRLDLLPEAKVGDYVIVHTGFAIERLDEKRALEILEAWAEVERALEG</sequence>
<dbReference type="GO" id="GO:0005506">
    <property type="term" value="F:iron ion binding"/>
    <property type="evidence" value="ECO:0007669"/>
    <property type="project" value="TreeGrafter"/>
</dbReference>
<evidence type="ECO:0000256" key="1">
    <source>
        <dbReference type="ARBA" id="ARBA00006018"/>
    </source>
</evidence>
<proteinExistence type="inferred from homology"/>
<dbReference type="KEGG" id="tpaf:A3L08_05340"/>
<gene>
    <name evidence="2" type="ORF">A3L08_05340</name>
</gene>
<dbReference type="GO" id="GO:0051604">
    <property type="term" value="P:protein maturation"/>
    <property type="evidence" value="ECO:0007669"/>
    <property type="project" value="TreeGrafter"/>
</dbReference>
<dbReference type="GO" id="GO:1902670">
    <property type="term" value="F:carbon dioxide binding"/>
    <property type="evidence" value="ECO:0007669"/>
    <property type="project" value="TreeGrafter"/>
</dbReference>